<dbReference type="GO" id="GO:0006508">
    <property type="term" value="P:proteolysis"/>
    <property type="evidence" value="ECO:0007669"/>
    <property type="project" value="UniProtKB-KW"/>
</dbReference>
<dbReference type="RefSeq" id="WP_248352946.1">
    <property type="nucleotide sequence ID" value="NZ_AP025591.1"/>
</dbReference>
<dbReference type="Pfam" id="PF13365">
    <property type="entry name" value="Trypsin_2"/>
    <property type="match status" value="1"/>
</dbReference>
<evidence type="ECO:0000256" key="1">
    <source>
        <dbReference type="ARBA" id="ARBA00022670"/>
    </source>
</evidence>
<dbReference type="PANTHER" id="PTHR43343">
    <property type="entry name" value="PEPTIDASE S12"/>
    <property type="match status" value="1"/>
</dbReference>
<gene>
    <name evidence="4" type="ORF">AMOR_35350</name>
</gene>
<dbReference type="PANTHER" id="PTHR43343:SF3">
    <property type="entry name" value="PROTEASE DO-LIKE 8, CHLOROPLASTIC"/>
    <property type="match status" value="1"/>
</dbReference>
<dbReference type="EMBL" id="AP025591">
    <property type="protein sequence ID" value="BDG04539.1"/>
    <property type="molecule type" value="Genomic_DNA"/>
</dbReference>
<dbReference type="InterPro" id="IPR001940">
    <property type="entry name" value="Peptidase_S1C"/>
</dbReference>
<keyword evidence="1 4" id="KW-0645">Protease</keyword>
<dbReference type="PRINTS" id="PR00834">
    <property type="entry name" value="PROTEASES2C"/>
</dbReference>
<dbReference type="InterPro" id="IPR001478">
    <property type="entry name" value="PDZ"/>
</dbReference>
<dbReference type="Pfam" id="PF13180">
    <property type="entry name" value="PDZ_2"/>
    <property type="match status" value="1"/>
</dbReference>
<evidence type="ECO:0000256" key="2">
    <source>
        <dbReference type="ARBA" id="ARBA00022801"/>
    </source>
</evidence>
<organism evidence="4 5">
    <name type="scientific">Anaeromyxobacter oryzae</name>
    <dbReference type="NCBI Taxonomy" id="2918170"/>
    <lineage>
        <taxon>Bacteria</taxon>
        <taxon>Pseudomonadati</taxon>
        <taxon>Myxococcota</taxon>
        <taxon>Myxococcia</taxon>
        <taxon>Myxococcales</taxon>
        <taxon>Cystobacterineae</taxon>
        <taxon>Anaeromyxobacteraceae</taxon>
        <taxon>Anaeromyxobacter</taxon>
    </lineage>
</organism>
<evidence type="ECO:0000259" key="3">
    <source>
        <dbReference type="PROSITE" id="PS50106"/>
    </source>
</evidence>
<dbReference type="Gene3D" id="2.30.42.10">
    <property type="match status" value="1"/>
</dbReference>
<dbReference type="SUPFAM" id="SSF50494">
    <property type="entry name" value="Trypsin-like serine proteases"/>
    <property type="match status" value="1"/>
</dbReference>
<dbReference type="InterPro" id="IPR051201">
    <property type="entry name" value="Chloro_Bact_Ser_Proteases"/>
</dbReference>
<sequence length="303" mass="31147">MEPDVLTQLSIRVADLAARGATHVVRVDGRRVPSSGVVWSADGVIVTAHHTLDRDEAVTVALPSGDEAEAEIIGRDPTTDLAALRVKASGLEAVAWADEAALRPGQLVVGVSRPGRTPRAELATLVRAGGEFRGPGGGKIGRFLETTVERHPGVSGALVLGTDGAGIGVATAGLHRGAVLAIPASTLRRVVKALLAHGEVRRGYLGIATSPVPLPTAVRAATGEELALLVSRVEPESPAARAGLLLGDAILSVGGERLQDASELLALLAEDRIGDAVTVRILRAGEVRDVSITVGARGERRGS</sequence>
<keyword evidence="2" id="KW-0378">Hydrolase</keyword>
<dbReference type="SUPFAM" id="SSF50156">
    <property type="entry name" value="PDZ domain-like"/>
    <property type="match status" value="1"/>
</dbReference>
<proteinExistence type="predicted"/>
<protein>
    <submittedName>
        <fullName evidence="4">Serine protease</fullName>
    </submittedName>
</protein>
<dbReference type="Proteomes" id="UP001162891">
    <property type="component" value="Chromosome"/>
</dbReference>
<dbReference type="InterPro" id="IPR036034">
    <property type="entry name" value="PDZ_sf"/>
</dbReference>
<accession>A0ABN6MU73</accession>
<evidence type="ECO:0000313" key="5">
    <source>
        <dbReference type="Proteomes" id="UP001162891"/>
    </source>
</evidence>
<dbReference type="PROSITE" id="PS50106">
    <property type="entry name" value="PDZ"/>
    <property type="match status" value="1"/>
</dbReference>
<name>A0ABN6MU73_9BACT</name>
<dbReference type="Gene3D" id="2.40.10.120">
    <property type="match status" value="1"/>
</dbReference>
<keyword evidence="5" id="KW-1185">Reference proteome</keyword>
<reference evidence="5" key="1">
    <citation type="journal article" date="2022" name="Int. J. Syst. Evol. Microbiol.">
        <title>Anaeromyxobacter oryzae sp. nov., Anaeromyxobacter diazotrophicus sp. nov. and Anaeromyxobacter paludicola sp. nov., isolated from paddy soils.</title>
        <authorList>
            <person name="Itoh H."/>
            <person name="Xu Z."/>
            <person name="Mise K."/>
            <person name="Masuda Y."/>
            <person name="Ushijima N."/>
            <person name="Hayakawa C."/>
            <person name="Shiratori Y."/>
            <person name="Senoo K."/>
        </authorList>
    </citation>
    <scope>NUCLEOTIDE SEQUENCE [LARGE SCALE GENOMIC DNA]</scope>
    <source>
        <strain evidence="5">Red232</strain>
    </source>
</reference>
<dbReference type="InterPro" id="IPR009003">
    <property type="entry name" value="Peptidase_S1_PA"/>
</dbReference>
<feature type="domain" description="PDZ" evidence="3">
    <location>
        <begin position="211"/>
        <end position="285"/>
    </location>
</feature>
<dbReference type="SMART" id="SM00228">
    <property type="entry name" value="PDZ"/>
    <property type="match status" value="1"/>
</dbReference>
<evidence type="ECO:0000313" key="4">
    <source>
        <dbReference type="EMBL" id="BDG04539.1"/>
    </source>
</evidence>
<dbReference type="GO" id="GO:0008233">
    <property type="term" value="F:peptidase activity"/>
    <property type="evidence" value="ECO:0007669"/>
    <property type="project" value="UniProtKB-KW"/>
</dbReference>